<evidence type="ECO:0000256" key="5">
    <source>
        <dbReference type="ARBA" id="ARBA00023040"/>
    </source>
</evidence>
<evidence type="ECO:0000313" key="14">
    <source>
        <dbReference type="Ensembl" id="ENSCAFP00030009781.1"/>
    </source>
</evidence>
<feature type="transmembrane region" description="Helical" evidence="12">
    <location>
        <begin position="118"/>
        <end position="142"/>
    </location>
</feature>
<dbReference type="Ensembl" id="ENSCAFT00030011186.1">
    <property type="protein sequence ID" value="ENSCAFP00030009781.1"/>
    <property type="gene ID" value="ENSCAFG00030006055.1"/>
</dbReference>
<dbReference type="Gene3D" id="1.20.1070.10">
    <property type="entry name" value="Rhodopsin 7-helix transmembrane proteins"/>
    <property type="match status" value="1"/>
</dbReference>
<dbReference type="PROSITE" id="PS00237">
    <property type="entry name" value="G_PROTEIN_RECEP_F1_1"/>
    <property type="match status" value="1"/>
</dbReference>
<evidence type="ECO:0000256" key="6">
    <source>
        <dbReference type="ARBA" id="ARBA00023136"/>
    </source>
</evidence>
<keyword evidence="6 12" id="KW-0472">Membrane</keyword>
<protein>
    <recommendedName>
        <fullName evidence="13">G-protein coupled receptors family 1 profile domain-containing protein</fullName>
    </recommendedName>
</protein>
<dbReference type="PRINTS" id="PR01830">
    <property type="entry name" value="TRACEAMINER"/>
</dbReference>
<evidence type="ECO:0000313" key="15">
    <source>
        <dbReference type="Proteomes" id="UP000694429"/>
    </source>
</evidence>
<evidence type="ECO:0000256" key="9">
    <source>
        <dbReference type="ARBA" id="ARBA00023180"/>
    </source>
</evidence>
<feature type="transmembrane region" description="Helical" evidence="12">
    <location>
        <begin position="173"/>
        <end position="192"/>
    </location>
</feature>
<comment type="similarity">
    <text evidence="11">Belongs to the G-protein coupled receptor 1 family.</text>
</comment>
<keyword evidence="5 11" id="KW-0297">G-protein coupled receptor</keyword>
<dbReference type="GO" id="GO:0005886">
    <property type="term" value="C:plasma membrane"/>
    <property type="evidence" value="ECO:0007669"/>
    <property type="project" value="UniProtKB-SubCell"/>
</dbReference>
<dbReference type="PROSITE" id="PS50262">
    <property type="entry name" value="G_PROTEIN_RECEP_F1_2"/>
    <property type="match status" value="1"/>
</dbReference>
<dbReference type="PANTHER" id="PTHR24249:SF271">
    <property type="entry name" value="TRACE AMINE-ASSOCIATED RECEPTOR 6"/>
    <property type="match status" value="1"/>
</dbReference>
<keyword evidence="9" id="KW-0325">Glycoprotein</keyword>
<dbReference type="InterPro" id="IPR050569">
    <property type="entry name" value="TAAR"/>
</dbReference>
<keyword evidence="3 11" id="KW-0812">Transmembrane</keyword>
<dbReference type="GO" id="GO:0001594">
    <property type="term" value="F:trace-amine receptor activity"/>
    <property type="evidence" value="ECO:0007669"/>
    <property type="project" value="InterPro"/>
</dbReference>
<evidence type="ECO:0000256" key="11">
    <source>
        <dbReference type="RuleBase" id="RU000688"/>
    </source>
</evidence>
<evidence type="ECO:0000256" key="10">
    <source>
        <dbReference type="ARBA" id="ARBA00023224"/>
    </source>
</evidence>
<keyword evidence="8 11" id="KW-0675">Receptor</keyword>
<keyword evidence="4 12" id="KW-1133">Transmembrane helix</keyword>
<evidence type="ECO:0000256" key="7">
    <source>
        <dbReference type="ARBA" id="ARBA00023157"/>
    </source>
</evidence>
<evidence type="ECO:0000256" key="1">
    <source>
        <dbReference type="ARBA" id="ARBA00004651"/>
    </source>
</evidence>
<feature type="transmembrane region" description="Helical" evidence="12">
    <location>
        <begin position="228"/>
        <end position="252"/>
    </location>
</feature>
<proteinExistence type="inferred from homology"/>
<dbReference type="InterPro" id="IPR009132">
    <property type="entry name" value="TAAR_fam"/>
</dbReference>
<dbReference type="PRINTS" id="PR00237">
    <property type="entry name" value="GPCRRHODOPSN"/>
</dbReference>
<evidence type="ECO:0000256" key="12">
    <source>
        <dbReference type="SAM" id="Phobius"/>
    </source>
</evidence>
<dbReference type="InterPro" id="IPR000276">
    <property type="entry name" value="GPCR_Rhodpsn"/>
</dbReference>
<reference evidence="14" key="1">
    <citation type="submission" date="2019-03" db="EMBL/GenBank/DDBJ databases">
        <authorList>
            <person name="Warren W.C."/>
            <person name="Johnson G.S."/>
        </authorList>
    </citation>
    <scope>NUCLEOTIDE SEQUENCE [LARGE SCALE GENOMIC DNA]</scope>
    <source>
        <strain evidence="14">Basenji</strain>
    </source>
</reference>
<evidence type="ECO:0000256" key="8">
    <source>
        <dbReference type="ARBA" id="ARBA00023170"/>
    </source>
</evidence>
<sequence length="269" mass="30316">LTIINIYAPKVGAALLAVFGNPRVVISILHVKQLHSPTSVIPSLACADSLVRVTVMSFIKVRSVDSCQYFGPSFCTFHMCCKVAFCYSSLFHLYFISIDRYLPVTVPLDYPTKFTVTVSGICVSISWILLLIYSGAMFYTGIYDDGLEELVSALSCVGGCQTVVNQDWVLIDFLFFIPLLMIILYSNIFLVARQQANNLGRGNLKQQSHSSSAIQRSMRIESKKTKRLPFFFSLFILCDLPFSVFVICDHILNFTSPYLLYLLKIWIGY</sequence>
<dbReference type="Pfam" id="PF00001">
    <property type="entry name" value="7tm_1"/>
    <property type="match status" value="1"/>
</dbReference>
<dbReference type="InterPro" id="IPR017452">
    <property type="entry name" value="GPCR_Rhodpsn_7TM"/>
</dbReference>
<accession>A0A8C0RDQ8</accession>
<organism evidence="14 15">
    <name type="scientific">Canis lupus familiaris</name>
    <name type="common">Dog</name>
    <name type="synonym">Canis familiaris</name>
    <dbReference type="NCBI Taxonomy" id="9615"/>
    <lineage>
        <taxon>Eukaryota</taxon>
        <taxon>Metazoa</taxon>
        <taxon>Chordata</taxon>
        <taxon>Craniata</taxon>
        <taxon>Vertebrata</taxon>
        <taxon>Euteleostomi</taxon>
        <taxon>Mammalia</taxon>
        <taxon>Eutheria</taxon>
        <taxon>Laurasiatheria</taxon>
        <taxon>Carnivora</taxon>
        <taxon>Caniformia</taxon>
        <taxon>Canidae</taxon>
        <taxon>Canis</taxon>
    </lineage>
</organism>
<evidence type="ECO:0000256" key="2">
    <source>
        <dbReference type="ARBA" id="ARBA00022475"/>
    </source>
</evidence>
<evidence type="ECO:0000259" key="13">
    <source>
        <dbReference type="PROSITE" id="PS50262"/>
    </source>
</evidence>
<dbReference type="SUPFAM" id="SSF81321">
    <property type="entry name" value="Family A G protein-coupled receptor-like"/>
    <property type="match status" value="1"/>
</dbReference>
<feature type="domain" description="G-protein coupled receptors family 1 profile" evidence="13">
    <location>
        <begin position="20"/>
        <end position="269"/>
    </location>
</feature>
<keyword evidence="10 11" id="KW-0807">Transducer</keyword>
<keyword evidence="2" id="KW-1003">Cell membrane</keyword>
<keyword evidence="7" id="KW-1015">Disulfide bond</keyword>
<evidence type="ECO:0000256" key="3">
    <source>
        <dbReference type="ARBA" id="ARBA00022692"/>
    </source>
</evidence>
<evidence type="ECO:0000256" key="4">
    <source>
        <dbReference type="ARBA" id="ARBA00022989"/>
    </source>
</evidence>
<name>A0A8C0RDQ8_CANLF</name>
<reference evidence="14" key="2">
    <citation type="submission" date="2025-08" db="UniProtKB">
        <authorList>
            <consortium name="Ensembl"/>
        </authorList>
    </citation>
    <scope>IDENTIFICATION</scope>
</reference>
<comment type="subcellular location">
    <subcellularLocation>
        <location evidence="1">Cell membrane</location>
        <topology evidence="1">Multi-pass membrane protein</topology>
    </subcellularLocation>
</comment>
<dbReference type="Proteomes" id="UP000694429">
    <property type="component" value="Chromosome 1"/>
</dbReference>
<dbReference type="AlphaFoldDB" id="A0A8C0RDQ8"/>
<dbReference type="PANTHER" id="PTHR24249">
    <property type="entry name" value="HISTAMINE RECEPTOR-RELATED G-PROTEIN COUPLED RECEPTOR"/>
    <property type="match status" value="1"/>
</dbReference>